<proteinExistence type="predicted"/>
<dbReference type="EMBL" id="BBNQ01000014">
    <property type="protein sequence ID" value="GAL63904.1"/>
    <property type="molecule type" value="Genomic_DNA"/>
</dbReference>
<dbReference type="AlphaFoldDB" id="A0A090VKP3"/>
<evidence type="ECO:0000313" key="2">
    <source>
        <dbReference type="Proteomes" id="UP000029644"/>
    </source>
</evidence>
<organism evidence="1 2">
    <name type="scientific">Algibacter lectus</name>
    <dbReference type="NCBI Taxonomy" id="221126"/>
    <lineage>
        <taxon>Bacteria</taxon>
        <taxon>Pseudomonadati</taxon>
        <taxon>Bacteroidota</taxon>
        <taxon>Flavobacteriia</taxon>
        <taxon>Flavobacteriales</taxon>
        <taxon>Flavobacteriaceae</taxon>
        <taxon>Algibacter</taxon>
    </lineage>
</organism>
<evidence type="ECO:0000313" key="1">
    <source>
        <dbReference type="EMBL" id="GAL63904.1"/>
    </source>
</evidence>
<name>A0A090VKP3_9FLAO</name>
<protein>
    <submittedName>
        <fullName evidence="1">Uncharacterized protein</fullName>
    </submittedName>
</protein>
<accession>A0A090VKP3</accession>
<sequence>MIGFYFLDGENLYKDPKVKYAKSKTTKDVNSCFFNFTNQ</sequence>
<comment type="caution">
    <text evidence="1">The sequence shown here is derived from an EMBL/GenBank/DDBJ whole genome shotgun (WGS) entry which is preliminary data.</text>
</comment>
<gene>
    <name evidence="1" type="ORF">JCM19300_2159</name>
</gene>
<dbReference type="Proteomes" id="UP000029644">
    <property type="component" value="Unassembled WGS sequence"/>
</dbReference>
<reference evidence="1 2" key="1">
    <citation type="journal article" date="2014" name="Genome Announc.">
        <title>Draft Genome Sequences of Marine Flavobacterium Algibacter lectus Strains SS8 and NR4.</title>
        <authorList>
            <person name="Takatani N."/>
            <person name="Nakanishi M."/>
            <person name="Meirelles P."/>
            <person name="Mino S."/>
            <person name="Suda W."/>
            <person name="Oshima K."/>
            <person name="Hattori M."/>
            <person name="Ohkuma M."/>
            <person name="Hosokawa M."/>
            <person name="Miyashita K."/>
            <person name="Thompson F.L."/>
            <person name="Niwa A."/>
            <person name="Sawabe T."/>
            <person name="Sawabe T."/>
        </authorList>
    </citation>
    <scope>NUCLEOTIDE SEQUENCE [LARGE SCALE GENOMIC DNA]</scope>
    <source>
        <strain evidence="1 2">JCM 19300</strain>
    </source>
</reference>